<evidence type="ECO:0000313" key="2">
    <source>
        <dbReference type="Proteomes" id="UP000001261"/>
    </source>
</evidence>
<evidence type="ECO:0000313" key="1">
    <source>
        <dbReference type="EMBL" id="EAS28491.2"/>
    </source>
</evidence>
<name>A0A0E1RUW2_COCIM</name>
<dbReference type="EMBL" id="GG704912">
    <property type="protein sequence ID" value="EAS28491.2"/>
    <property type="molecule type" value="Genomic_DNA"/>
</dbReference>
<reference evidence="2" key="1">
    <citation type="journal article" date="2009" name="Genome Res.">
        <title>Comparative genomic analyses of the human fungal pathogens Coccidioides and their relatives.</title>
        <authorList>
            <person name="Sharpton T.J."/>
            <person name="Stajich J.E."/>
            <person name="Rounsley S.D."/>
            <person name="Gardner M.J."/>
            <person name="Wortman J.R."/>
            <person name="Jordar V.S."/>
            <person name="Maiti R."/>
            <person name="Kodira C.D."/>
            <person name="Neafsey D.E."/>
            <person name="Zeng Q."/>
            <person name="Hung C.-Y."/>
            <person name="McMahan C."/>
            <person name="Muszewska A."/>
            <person name="Grynberg M."/>
            <person name="Mandel M.A."/>
            <person name="Kellner E.M."/>
            <person name="Barker B.M."/>
            <person name="Galgiani J.N."/>
            <person name="Orbach M.J."/>
            <person name="Kirkland T.N."/>
            <person name="Cole G.T."/>
            <person name="Henn M.R."/>
            <person name="Birren B.W."/>
            <person name="Taylor J.W."/>
        </authorList>
    </citation>
    <scope>NUCLEOTIDE SEQUENCE [LARGE SCALE GENOMIC DNA]</scope>
    <source>
        <strain evidence="2">RS</strain>
    </source>
</reference>
<dbReference type="RefSeq" id="XP_001240074.2">
    <property type="nucleotide sequence ID" value="XM_001240073.2"/>
</dbReference>
<gene>
    <name evidence="1" type="ORF">CIMG_09695</name>
</gene>
<protein>
    <submittedName>
        <fullName evidence="1">Uncharacterized protein</fullName>
    </submittedName>
</protein>
<dbReference type="KEGG" id="cim:CIMG_09695"/>
<proteinExistence type="predicted"/>
<reference evidence="2" key="2">
    <citation type="journal article" date="2010" name="Genome Res.">
        <title>Population genomic sequencing of Coccidioides fungi reveals recent hybridization and transposon control.</title>
        <authorList>
            <person name="Neafsey D.E."/>
            <person name="Barker B.M."/>
            <person name="Sharpton T.J."/>
            <person name="Stajich J.E."/>
            <person name="Park D.J."/>
            <person name="Whiston E."/>
            <person name="Hung C.-Y."/>
            <person name="McMahan C."/>
            <person name="White J."/>
            <person name="Sykes S."/>
            <person name="Heiman D."/>
            <person name="Young S."/>
            <person name="Zeng Q."/>
            <person name="Abouelleil A."/>
            <person name="Aftuck L."/>
            <person name="Bessette D."/>
            <person name="Brown A."/>
            <person name="FitzGerald M."/>
            <person name="Lui A."/>
            <person name="Macdonald J.P."/>
            <person name="Priest M."/>
            <person name="Orbach M.J."/>
            <person name="Galgiani J.N."/>
            <person name="Kirkland T.N."/>
            <person name="Cole G.T."/>
            <person name="Birren B.W."/>
            <person name="Henn M.R."/>
            <person name="Taylor J.W."/>
            <person name="Rounsley S.D."/>
        </authorList>
    </citation>
    <scope>GENOME REANNOTATION</scope>
    <source>
        <strain evidence="2">RS</strain>
    </source>
</reference>
<keyword evidence="2" id="KW-1185">Reference proteome</keyword>
<organism evidence="1 2">
    <name type="scientific">Coccidioides immitis (strain RS)</name>
    <name type="common">Valley fever fungus</name>
    <dbReference type="NCBI Taxonomy" id="246410"/>
    <lineage>
        <taxon>Eukaryota</taxon>
        <taxon>Fungi</taxon>
        <taxon>Dikarya</taxon>
        <taxon>Ascomycota</taxon>
        <taxon>Pezizomycotina</taxon>
        <taxon>Eurotiomycetes</taxon>
        <taxon>Eurotiomycetidae</taxon>
        <taxon>Onygenales</taxon>
        <taxon>Onygenaceae</taxon>
        <taxon>Coccidioides</taxon>
    </lineage>
</organism>
<dbReference type="Proteomes" id="UP000001261">
    <property type="component" value="Unassembled WGS sequence"/>
</dbReference>
<accession>A0A0E1RUW2</accession>
<dbReference type="InParanoid" id="A0A0E1RUW2"/>
<dbReference type="AlphaFoldDB" id="A0A0E1RUW2"/>
<dbReference type="GeneID" id="4559051"/>
<dbReference type="VEuPathDB" id="FungiDB:CIMG_09695"/>
<sequence length="207" mass="23759">MPVSGARNATRASLTSNTTYHGFSRSRHVVYAPEPGLKSRTTRTMPFRSISQSYFDTALSRLFHHRFRPHRDGAWRIAYLNLTRGAQSLMVPYHPAPLHWALRWTDMPCRCGKKNSSRSPSKHRSYGKLPLVVCMNSSLSTTSRTMDVFYSPNISPRVFVGHSVYLFLGDIMSRSGARRINSRRYSREKRDTIVSLSSRDQYKVPFP</sequence>